<organism evidence="2 3">
    <name type="scientific">Halomonas dongshanensis</name>
    <dbReference type="NCBI Taxonomy" id="2890835"/>
    <lineage>
        <taxon>Bacteria</taxon>
        <taxon>Pseudomonadati</taxon>
        <taxon>Pseudomonadota</taxon>
        <taxon>Gammaproteobacteria</taxon>
        <taxon>Oceanospirillales</taxon>
        <taxon>Halomonadaceae</taxon>
        <taxon>Halomonas</taxon>
    </lineage>
</organism>
<keyword evidence="3" id="KW-1185">Reference proteome</keyword>
<evidence type="ECO:0000313" key="2">
    <source>
        <dbReference type="EMBL" id="MCS2609458.1"/>
    </source>
</evidence>
<dbReference type="RefSeq" id="WP_259035956.1">
    <property type="nucleotide sequence ID" value="NZ_JAJISC010000003.1"/>
</dbReference>
<proteinExistence type="predicted"/>
<gene>
    <name evidence="2" type="ORF">LLY24_09030</name>
</gene>
<name>A0ABT2ED07_9GAMM</name>
<reference evidence="2" key="1">
    <citation type="submission" date="2021-11" db="EMBL/GenBank/DDBJ databases">
        <title>Halomonas sp., isolated from a coastal aquaculture zone in Dongshan Bay.</title>
        <authorList>
            <person name="Lin W."/>
        </authorList>
    </citation>
    <scope>NUCLEOTIDE SEQUENCE</scope>
    <source>
        <strain evidence="2">Yzlin-01</strain>
    </source>
</reference>
<feature type="region of interest" description="Disordered" evidence="1">
    <location>
        <begin position="1"/>
        <end position="21"/>
    </location>
</feature>
<evidence type="ECO:0000256" key="1">
    <source>
        <dbReference type="SAM" id="MobiDB-lite"/>
    </source>
</evidence>
<evidence type="ECO:0000313" key="3">
    <source>
        <dbReference type="Proteomes" id="UP001165542"/>
    </source>
</evidence>
<dbReference type="EMBL" id="JAJISC010000003">
    <property type="protein sequence ID" value="MCS2609458.1"/>
    <property type="molecule type" value="Genomic_DNA"/>
</dbReference>
<sequence length="635" mass="69955">MTETLSPPPLQPSRAGESGITAPSHCSVAVTVLIVHSDTLGRFLPEGTSVKLCDSEGNIFSARIDAEGISRHEGVTPGKVAWQLENTHGLHLVAVDDKLLDPRQAAAAPPEVEVAIEETTIQAAYLPPPISINLRDEKTTPEDDLLSEDQLEQLQLAGNNATLFLHGYNVPLGEYGTFASWEQHSDIDTPSLVTNAHTASRATILQDIEKVEMPVSITGRYTASNAYHTPTENRPDNVREAHCNGSGARNWFVHMEYQLNRAAGMTEEDWQPYTRMVSIAWFGDTGSVDFFQAELNAMAAGRRLVALLEQLNEAGIAINIISHSLGARVVLTALNILGEQERHQWVDNLYLWQPAVADNALVNDASQDSHPLGMGVFPDAHKAARKIVVLQSQQDGILGPPPSEAESFWARMVQYIPSIWLSSTINAINSADDKMDAGLGRIGGAYTKKWWVIPIGLAGPVTNYYIDKAPANTVRPPTPRQPPVGPDPYGRERAAQAWAEFREQAIQEAREAIASTDPLPTYHLLAPLAHHAVVSEDRAAHYIDSLQRLVRRNWRADKSPRAALGSIGFNAVSVESLFIENLLRNKFFDFVDQTPWLFDHSGMKIPSDEVFEKSYEEGILRPLLRESGFGNYEPI</sequence>
<feature type="compositionally biased region" description="Pro residues" evidence="1">
    <location>
        <begin position="1"/>
        <end position="11"/>
    </location>
</feature>
<dbReference type="GO" id="GO:0016787">
    <property type="term" value="F:hydrolase activity"/>
    <property type="evidence" value="ECO:0007669"/>
    <property type="project" value="UniProtKB-KW"/>
</dbReference>
<accession>A0ABT2ED07</accession>
<protein>
    <submittedName>
        <fullName evidence="2">Alpha/beta hydrolase</fullName>
    </submittedName>
</protein>
<keyword evidence="2" id="KW-0378">Hydrolase</keyword>
<comment type="caution">
    <text evidence="2">The sequence shown here is derived from an EMBL/GenBank/DDBJ whole genome shotgun (WGS) entry which is preliminary data.</text>
</comment>
<dbReference type="Proteomes" id="UP001165542">
    <property type="component" value="Unassembled WGS sequence"/>
</dbReference>